<dbReference type="Gene3D" id="3.30.1330.10">
    <property type="entry name" value="PurM-like, N-terminal domain"/>
    <property type="match status" value="1"/>
</dbReference>
<dbReference type="PANTHER" id="PTHR10256">
    <property type="entry name" value="SELENIDE, WATER DIKINASE"/>
    <property type="match status" value="1"/>
</dbReference>
<dbReference type="InterPro" id="IPR036921">
    <property type="entry name" value="PurM-like_N_sf"/>
</dbReference>
<dbReference type="WBParaSite" id="HNAJ_0001149401-mRNA-1">
    <property type="protein sequence ID" value="HNAJ_0001149401-mRNA-1"/>
    <property type="gene ID" value="HNAJ_0001149401"/>
</dbReference>
<dbReference type="PANTHER" id="PTHR10256:SF0">
    <property type="entry name" value="INACTIVE SELENIDE, WATER DIKINASE-LIKE PROTEIN-RELATED"/>
    <property type="match status" value="1"/>
</dbReference>
<evidence type="ECO:0000256" key="1">
    <source>
        <dbReference type="ARBA" id="ARBA00022741"/>
    </source>
</evidence>
<sequence length="277" mass="30253">LFSLFFSATELDCCVIPVRNNLKLIQTTDFFYANIDDPYTMECALKAGTSVRGGQTTYNPWVLIGGAATAVVPDSEYIMPTQSKPGDVLVLTKPLGTQLAVTAYNWMKDQSDTWKEKCTPRITEEKMASLYNAATLSMARLNRYAAKLMHIHGARACTDVTGFGALGHARNLAAVQTAEVTFEIDRLPCLEGAYQLSKALAAKHHLDTALTPETSGGLLIAIPEEKAVRYIKDLYELDGNQSWIVGRVISAPTPADARTARLSTNLEIIEVPHDSVV</sequence>
<protein>
    <submittedName>
        <fullName evidence="4">AIRS_C domain-containing protein</fullName>
    </submittedName>
</protein>
<evidence type="ECO:0000256" key="2">
    <source>
        <dbReference type="ARBA" id="ARBA00022840"/>
    </source>
</evidence>
<name>A0A0R3TUP3_RODNA</name>
<accession>A0A0R3TUP3</accession>
<dbReference type="InterPro" id="IPR010918">
    <property type="entry name" value="PurM-like_C_dom"/>
</dbReference>
<organism evidence="4">
    <name type="scientific">Rodentolepis nana</name>
    <name type="common">Dwarf tapeworm</name>
    <name type="synonym">Hymenolepis nana</name>
    <dbReference type="NCBI Taxonomy" id="102285"/>
    <lineage>
        <taxon>Eukaryota</taxon>
        <taxon>Metazoa</taxon>
        <taxon>Spiralia</taxon>
        <taxon>Lophotrochozoa</taxon>
        <taxon>Platyhelminthes</taxon>
        <taxon>Cestoda</taxon>
        <taxon>Eucestoda</taxon>
        <taxon>Cyclophyllidea</taxon>
        <taxon>Hymenolepididae</taxon>
        <taxon>Rodentolepis</taxon>
    </lineage>
</organism>
<dbReference type="SUPFAM" id="SSF55326">
    <property type="entry name" value="PurM N-terminal domain-like"/>
    <property type="match status" value="1"/>
</dbReference>
<dbReference type="AlphaFoldDB" id="A0A0R3TUP3"/>
<dbReference type="STRING" id="102285.A0A0R3TUP3"/>
<reference evidence="4" key="1">
    <citation type="submission" date="2017-02" db="UniProtKB">
        <authorList>
            <consortium name="WormBaseParasite"/>
        </authorList>
    </citation>
    <scope>IDENTIFICATION</scope>
</reference>
<dbReference type="GO" id="GO:0004756">
    <property type="term" value="F:selenide, water dikinase activity"/>
    <property type="evidence" value="ECO:0007669"/>
    <property type="project" value="TreeGrafter"/>
</dbReference>
<evidence type="ECO:0000313" key="4">
    <source>
        <dbReference type="WBParaSite" id="HNAJ_0001149401-mRNA-1"/>
    </source>
</evidence>
<dbReference type="Gene3D" id="3.90.650.10">
    <property type="entry name" value="PurM-like C-terminal domain"/>
    <property type="match status" value="1"/>
</dbReference>
<keyword evidence="1" id="KW-0547">Nucleotide-binding</keyword>
<evidence type="ECO:0000259" key="3">
    <source>
        <dbReference type="Pfam" id="PF02769"/>
    </source>
</evidence>
<dbReference type="InterPro" id="IPR004536">
    <property type="entry name" value="SPS/SelD"/>
</dbReference>
<dbReference type="Pfam" id="PF02769">
    <property type="entry name" value="AIRS_C"/>
    <property type="match status" value="1"/>
</dbReference>
<dbReference type="GO" id="GO:0005524">
    <property type="term" value="F:ATP binding"/>
    <property type="evidence" value="ECO:0007669"/>
    <property type="project" value="UniProtKB-KW"/>
</dbReference>
<dbReference type="GO" id="GO:0016260">
    <property type="term" value="P:selenocysteine biosynthetic process"/>
    <property type="evidence" value="ECO:0007669"/>
    <property type="project" value="TreeGrafter"/>
</dbReference>
<dbReference type="InterPro" id="IPR036676">
    <property type="entry name" value="PurM-like_C_sf"/>
</dbReference>
<dbReference type="SUPFAM" id="SSF56042">
    <property type="entry name" value="PurM C-terminal domain-like"/>
    <property type="match status" value="1"/>
</dbReference>
<proteinExistence type="predicted"/>
<dbReference type="GO" id="GO:0005737">
    <property type="term" value="C:cytoplasm"/>
    <property type="evidence" value="ECO:0007669"/>
    <property type="project" value="TreeGrafter"/>
</dbReference>
<feature type="domain" description="PurM-like C-terminal" evidence="3">
    <location>
        <begin position="84"/>
        <end position="251"/>
    </location>
</feature>
<keyword evidence="2" id="KW-0067">ATP-binding</keyword>